<gene>
    <name evidence="2" type="ORF">An05g00250</name>
</gene>
<evidence type="ECO:0000256" key="1">
    <source>
        <dbReference type="SAM" id="MobiDB-lite"/>
    </source>
</evidence>
<dbReference type="RefSeq" id="XP_059603714.1">
    <property type="nucleotide sequence ID" value="XM_059747837.1"/>
</dbReference>
<accession>A0AAJ8BTT2</accession>
<reference evidence="2" key="2">
    <citation type="submission" date="2025-08" db="UniProtKB">
        <authorList>
            <consortium name="RefSeq"/>
        </authorList>
    </citation>
    <scope>IDENTIFICATION</scope>
</reference>
<sequence length="229" mass="25150">MARAITPPQSPPPFGLGREQGSLSGLESTTDDLIHSITWPKFCARSFSFDEGRFESVGRHWPKGTCYAAMELKLNLDDYNYELICPKLRLADRCFGLTHFPALASTTSAAITTYAANLFHAIAAAGWVSWSSSASNHMQFSRVSTRLRFGALGDHPSVLTSENQVYHVSQLDMSTTQGDCSPVCLHMSCHQASYAETTRKRATQEVYAQTVTSVDDTIGRSEALETSQV</sequence>
<reference evidence="2" key="1">
    <citation type="submission" date="2025-02" db="EMBL/GenBank/DDBJ databases">
        <authorList>
            <consortium name="NCBI Genome Project"/>
        </authorList>
    </citation>
    <scope>NUCLEOTIDE SEQUENCE</scope>
</reference>
<dbReference type="KEGG" id="ang:An05g00250"/>
<name>A0AAJ8BTT2_ASPNG</name>
<dbReference type="AlphaFoldDB" id="A0AAJ8BTT2"/>
<dbReference type="GeneID" id="84591085"/>
<dbReference type="VEuPathDB" id="FungiDB:An05g00250"/>
<proteinExistence type="predicted"/>
<protein>
    <submittedName>
        <fullName evidence="2">Uncharacterized protein</fullName>
    </submittedName>
</protein>
<evidence type="ECO:0000313" key="2">
    <source>
        <dbReference type="RefSeq" id="XP_059603714.1"/>
    </source>
</evidence>
<feature type="region of interest" description="Disordered" evidence="1">
    <location>
        <begin position="1"/>
        <end position="21"/>
    </location>
</feature>
<organism evidence="2">
    <name type="scientific">Aspergillus niger</name>
    <dbReference type="NCBI Taxonomy" id="5061"/>
    <lineage>
        <taxon>Eukaryota</taxon>
        <taxon>Fungi</taxon>
        <taxon>Dikarya</taxon>
        <taxon>Ascomycota</taxon>
        <taxon>Pezizomycotina</taxon>
        <taxon>Eurotiomycetes</taxon>
        <taxon>Eurotiomycetidae</taxon>
        <taxon>Eurotiales</taxon>
        <taxon>Aspergillaceae</taxon>
        <taxon>Aspergillus</taxon>
        <taxon>Aspergillus subgen. Circumdati</taxon>
    </lineage>
</organism>